<protein>
    <submittedName>
        <fullName evidence="1">Uncharacterized protein</fullName>
    </submittedName>
</protein>
<dbReference type="AlphaFoldDB" id="A0A154MHQ5"/>
<reference evidence="1 3" key="1">
    <citation type="submission" date="2015-12" db="EMBL/GenBank/DDBJ databases">
        <title>Amycolatopsis regifaucium genome sequencing and assembly.</title>
        <authorList>
            <person name="Mayilraj S."/>
        </authorList>
    </citation>
    <scope>NUCLEOTIDE SEQUENCE [LARGE SCALE GENOMIC DNA]</scope>
    <source>
        <strain evidence="1 3">GY080</strain>
    </source>
</reference>
<reference evidence="2 4" key="2">
    <citation type="submission" date="2016-11" db="EMBL/GenBank/DDBJ databases">
        <title>Genome sequencing of Amycolatopsis regifaucium.</title>
        <authorList>
            <person name="Mayilraj S."/>
            <person name="Kaur N."/>
        </authorList>
    </citation>
    <scope>NUCLEOTIDE SEQUENCE [LARGE SCALE GENOMIC DNA]</scope>
    <source>
        <strain evidence="2 4">GY080</strain>
    </source>
</reference>
<dbReference type="OrthoDB" id="3822696at2"/>
<evidence type="ECO:0000313" key="2">
    <source>
        <dbReference type="EMBL" id="OKA06642.1"/>
    </source>
</evidence>
<comment type="caution">
    <text evidence="1">The sequence shown here is derived from an EMBL/GenBank/DDBJ whole genome shotgun (WGS) entry which is preliminary data.</text>
</comment>
<evidence type="ECO:0000313" key="1">
    <source>
        <dbReference type="EMBL" id="KZB83915.1"/>
    </source>
</evidence>
<evidence type="ECO:0000313" key="4">
    <source>
        <dbReference type="Proteomes" id="UP000186883"/>
    </source>
</evidence>
<dbReference type="RefSeq" id="WP_061982312.1">
    <property type="nucleotide sequence ID" value="NZ_FOPQ01000003.1"/>
</dbReference>
<organism evidence="1 3">
    <name type="scientific">Amycolatopsis regifaucium</name>
    <dbReference type="NCBI Taxonomy" id="546365"/>
    <lineage>
        <taxon>Bacteria</taxon>
        <taxon>Bacillati</taxon>
        <taxon>Actinomycetota</taxon>
        <taxon>Actinomycetes</taxon>
        <taxon>Pseudonocardiales</taxon>
        <taxon>Pseudonocardiaceae</taxon>
        <taxon>Amycolatopsis</taxon>
    </lineage>
</organism>
<dbReference type="Proteomes" id="UP000076321">
    <property type="component" value="Unassembled WGS sequence"/>
</dbReference>
<sequence>MPEKYEPYARAALFVLMLNHGELTNPDLKNKHGVDLKPVGRAKLIKAGLLVTETAKRPYVHRITPAGKDWCERALADLEPPERSGGLVRIGFEFLRHLARHARKHGISIADLISGDETLEELIRRVYHELAPRPSAQVRLAHLRPKLDGAEREEVDQTLFAMTKTGLVHLSPDSDRRNLTDADRAAAIRIGTEDKHFVAIEEL</sequence>
<dbReference type="Proteomes" id="UP000186883">
    <property type="component" value="Unassembled WGS sequence"/>
</dbReference>
<dbReference type="EMBL" id="LQCI01000018">
    <property type="protein sequence ID" value="KZB83915.1"/>
    <property type="molecule type" value="Genomic_DNA"/>
</dbReference>
<name>A0A154MHQ5_9PSEU</name>
<accession>A0A154MHQ5</accession>
<keyword evidence="4" id="KW-1185">Reference proteome</keyword>
<dbReference type="EMBL" id="LOBU02000014">
    <property type="protein sequence ID" value="OKA06642.1"/>
    <property type="molecule type" value="Genomic_DNA"/>
</dbReference>
<evidence type="ECO:0000313" key="3">
    <source>
        <dbReference type="Proteomes" id="UP000076321"/>
    </source>
</evidence>
<proteinExistence type="predicted"/>
<gene>
    <name evidence="2" type="ORF">ATP06_0218910</name>
    <name evidence="1" type="ORF">AVL48_35695</name>
</gene>